<dbReference type="Proteomes" id="UP000298493">
    <property type="component" value="Unassembled WGS sequence"/>
</dbReference>
<reference evidence="2 3" key="1">
    <citation type="submission" date="2019-04" db="EMBL/GenBank/DDBJ databases">
        <title>High contiguity whole genome sequence and gene annotation resource for two Venturia nashicola isolates.</title>
        <authorList>
            <person name="Prokchorchik M."/>
            <person name="Won K."/>
            <person name="Lee Y."/>
            <person name="Choi E.D."/>
            <person name="Segonzac C."/>
            <person name="Sohn K.H."/>
        </authorList>
    </citation>
    <scope>NUCLEOTIDE SEQUENCE [LARGE SCALE GENOMIC DNA]</scope>
    <source>
        <strain evidence="2 3">PRI2</strain>
    </source>
</reference>
<proteinExistence type="predicted"/>
<sequence>MSIHSDGEKVLTLAGLHLSVAIYNLSAERWQEKARPRGEPPRIPQELTDRLPATYVPRNGQKLLSEVYDYLTMNYDDTLRVAPHMQEEIDADEARRRRSEAAGAGGGLRDVDVDEGDGDDLAVNAVEKKGCCGGCIII</sequence>
<accession>A0A4Z1P008</accession>
<feature type="region of interest" description="Disordered" evidence="1">
    <location>
        <begin position="87"/>
        <end position="112"/>
    </location>
</feature>
<name>A0A4Z1P008_9PEZI</name>
<dbReference type="EMBL" id="SNSC02000017">
    <property type="protein sequence ID" value="TID16897.1"/>
    <property type="molecule type" value="Genomic_DNA"/>
</dbReference>
<evidence type="ECO:0000313" key="3">
    <source>
        <dbReference type="Proteomes" id="UP000298493"/>
    </source>
</evidence>
<gene>
    <name evidence="2" type="ORF">E6O75_ATG09663</name>
</gene>
<organism evidence="2 3">
    <name type="scientific">Venturia nashicola</name>
    <dbReference type="NCBI Taxonomy" id="86259"/>
    <lineage>
        <taxon>Eukaryota</taxon>
        <taxon>Fungi</taxon>
        <taxon>Dikarya</taxon>
        <taxon>Ascomycota</taxon>
        <taxon>Pezizomycotina</taxon>
        <taxon>Dothideomycetes</taxon>
        <taxon>Pleosporomycetidae</taxon>
        <taxon>Venturiales</taxon>
        <taxon>Venturiaceae</taxon>
        <taxon>Venturia</taxon>
    </lineage>
</organism>
<comment type="caution">
    <text evidence="2">The sequence shown here is derived from an EMBL/GenBank/DDBJ whole genome shotgun (WGS) entry which is preliminary data.</text>
</comment>
<dbReference type="AlphaFoldDB" id="A0A4Z1P008"/>
<protein>
    <submittedName>
        <fullName evidence="2">Uncharacterized protein</fullName>
    </submittedName>
</protein>
<evidence type="ECO:0000256" key="1">
    <source>
        <dbReference type="SAM" id="MobiDB-lite"/>
    </source>
</evidence>
<evidence type="ECO:0000313" key="2">
    <source>
        <dbReference type="EMBL" id="TID16897.1"/>
    </source>
</evidence>
<keyword evidence="3" id="KW-1185">Reference proteome</keyword>